<dbReference type="RefSeq" id="WP_378478685.1">
    <property type="nucleotide sequence ID" value="NZ_JBHUIW010000018.1"/>
</dbReference>
<proteinExistence type="predicted"/>
<dbReference type="Proteomes" id="UP001597314">
    <property type="component" value="Unassembled WGS sequence"/>
</dbReference>
<organism evidence="2 3">
    <name type="scientific">Rhodoplanes azumiensis</name>
    <dbReference type="NCBI Taxonomy" id="1897628"/>
    <lineage>
        <taxon>Bacteria</taxon>
        <taxon>Pseudomonadati</taxon>
        <taxon>Pseudomonadota</taxon>
        <taxon>Alphaproteobacteria</taxon>
        <taxon>Hyphomicrobiales</taxon>
        <taxon>Nitrobacteraceae</taxon>
        <taxon>Rhodoplanes</taxon>
    </lineage>
</organism>
<sequence>MAHHMVEKDTLIRANRTIALSLVWGGLAACVTAAAIYDVGQWVGAW</sequence>
<gene>
    <name evidence="2" type="ORF">ACFSOX_15320</name>
</gene>
<keyword evidence="1" id="KW-0812">Transmembrane</keyword>
<name>A0ABW5AMW2_9BRAD</name>
<feature type="transmembrane region" description="Helical" evidence="1">
    <location>
        <begin position="18"/>
        <end position="37"/>
    </location>
</feature>
<protein>
    <submittedName>
        <fullName evidence="2">Uncharacterized protein</fullName>
    </submittedName>
</protein>
<evidence type="ECO:0000313" key="3">
    <source>
        <dbReference type="Proteomes" id="UP001597314"/>
    </source>
</evidence>
<keyword evidence="1" id="KW-1133">Transmembrane helix</keyword>
<accession>A0ABW5AMW2</accession>
<dbReference type="EMBL" id="JBHUIW010000018">
    <property type="protein sequence ID" value="MFD2183525.1"/>
    <property type="molecule type" value="Genomic_DNA"/>
</dbReference>
<reference evidence="3" key="1">
    <citation type="journal article" date="2019" name="Int. J. Syst. Evol. Microbiol.">
        <title>The Global Catalogue of Microorganisms (GCM) 10K type strain sequencing project: providing services to taxonomists for standard genome sequencing and annotation.</title>
        <authorList>
            <consortium name="The Broad Institute Genomics Platform"/>
            <consortium name="The Broad Institute Genome Sequencing Center for Infectious Disease"/>
            <person name="Wu L."/>
            <person name="Ma J."/>
        </authorList>
    </citation>
    <scope>NUCLEOTIDE SEQUENCE [LARGE SCALE GENOMIC DNA]</scope>
    <source>
        <strain evidence="3">CGMCC 1.6774</strain>
    </source>
</reference>
<comment type="caution">
    <text evidence="2">The sequence shown here is derived from an EMBL/GenBank/DDBJ whole genome shotgun (WGS) entry which is preliminary data.</text>
</comment>
<keyword evidence="1" id="KW-0472">Membrane</keyword>
<keyword evidence="3" id="KW-1185">Reference proteome</keyword>
<evidence type="ECO:0000256" key="1">
    <source>
        <dbReference type="SAM" id="Phobius"/>
    </source>
</evidence>
<evidence type="ECO:0000313" key="2">
    <source>
        <dbReference type="EMBL" id="MFD2183525.1"/>
    </source>
</evidence>